<protein>
    <submittedName>
        <fullName evidence="1">Uncharacterized protein</fullName>
    </submittedName>
</protein>
<evidence type="ECO:0000313" key="1">
    <source>
        <dbReference type="EMBL" id="SHF32168.1"/>
    </source>
</evidence>
<dbReference type="AlphaFoldDB" id="A0A1M5APH9"/>
<accession>A0A1M5APH9</accession>
<organism evidence="1 2">
    <name type="scientific">Thermoanaerobacter uzonensis DSM 18761</name>
    <dbReference type="NCBI Taxonomy" id="1123369"/>
    <lineage>
        <taxon>Bacteria</taxon>
        <taxon>Bacillati</taxon>
        <taxon>Bacillota</taxon>
        <taxon>Clostridia</taxon>
        <taxon>Thermoanaerobacterales</taxon>
        <taxon>Thermoanaerobacteraceae</taxon>
        <taxon>Thermoanaerobacter</taxon>
    </lineage>
</organism>
<gene>
    <name evidence="1" type="ORF">SAMN02745195_02362</name>
</gene>
<proteinExistence type="predicted"/>
<dbReference type="RefSeq" id="WP_234949296.1">
    <property type="nucleotide sequence ID" value="NZ_FQUR01000025.1"/>
</dbReference>
<reference evidence="2" key="1">
    <citation type="submission" date="2016-11" db="EMBL/GenBank/DDBJ databases">
        <authorList>
            <person name="Varghese N."/>
            <person name="Submissions S."/>
        </authorList>
    </citation>
    <scope>NUCLEOTIDE SEQUENCE [LARGE SCALE GENOMIC DNA]</scope>
    <source>
        <strain evidence="2">DSM 18761</strain>
    </source>
</reference>
<name>A0A1M5APH9_9THEO</name>
<dbReference type="Proteomes" id="UP000184127">
    <property type="component" value="Unassembled WGS sequence"/>
</dbReference>
<sequence>MNNFAEELTYWYFRLNGFFLLQNYVLHNIGEERQRGTADADLLAIRFPYVYEEIGGHSNDWDSEKFSEWGFNIEKNNLALIVEVKSGKMWREVK</sequence>
<keyword evidence="2" id="KW-1185">Reference proteome</keyword>
<dbReference type="EMBL" id="FQUR01000025">
    <property type="protein sequence ID" value="SHF32168.1"/>
    <property type="molecule type" value="Genomic_DNA"/>
</dbReference>
<evidence type="ECO:0000313" key="2">
    <source>
        <dbReference type="Proteomes" id="UP000184127"/>
    </source>
</evidence>